<accession>A0A8X7US81</accession>
<dbReference type="AlphaFoldDB" id="A0A8X7US81"/>
<protein>
    <submittedName>
        <fullName evidence="1">Uncharacterized protein</fullName>
    </submittedName>
</protein>
<evidence type="ECO:0000313" key="1">
    <source>
        <dbReference type="EMBL" id="KAG2287941.1"/>
    </source>
</evidence>
<dbReference type="EMBL" id="JAAMPC010000010">
    <property type="protein sequence ID" value="KAG2287941.1"/>
    <property type="molecule type" value="Genomic_DNA"/>
</dbReference>
<dbReference type="OrthoDB" id="1072835at2759"/>
<organism evidence="1 2">
    <name type="scientific">Brassica carinata</name>
    <name type="common">Ethiopian mustard</name>
    <name type="synonym">Abyssinian cabbage</name>
    <dbReference type="NCBI Taxonomy" id="52824"/>
    <lineage>
        <taxon>Eukaryota</taxon>
        <taxon>Viridiplantae</taxon>
        <taxon>Streptophyta</taxon>
        <taxon>Embryophyta</taxon>
        <taxon>Tracheophyta</taxon>
        <taxon>Spermatophyta</taxon>
        <taxon>Magnoliopsida</taxon>
        <taxon>eudicotyledons</taxon>
        <taxon>Gunneridae</taxon>
        <taxon>Pentapetalae</taxon>
        <taxon>rosids</taxon>
        <taxon>malvids</taxon>
        <taxon>Brassicales</taxon>
        <taxon>Brassicaceae</taxon>
        <taxon>Brassiceae</taxon>
        <taxon>Brassica</taxon>
    </lineage>
</organism>
<proteinExistence type="predicted"/>
<gene>
    <name evidence="1" type="ORF">Bca52824_047545</name>
</gene>
<sequence length="125" mass="14176">MFSTRKFKGFLRNGRFSMDLIELWENGKIFDAVEESIVQVEQNRGEIELVLKLGVLCSHQAESIRPDMSTVMGLLNGVLQLPDNLLDVVRAENLRGRHEISVEVLLDIYSLSRLTFTHSSTSLGR</sequence>
<evidence type="ECO:0000313" key="2">
    <source>
        <dbReference type="Proteomes" id="UP000886595"/>
    </source>
</evidence>
<reference evidence="1 2" key="1">
    <citation type="submission" date="2020-02" db="EMBL/GenBank/DDBJ databases">
        <authorList>
            <person name="Ma Q."/>
            <person name="Huang Y."/>
            <person name="Song X."/>
            <person name="Pei D."/>
        </authorList>
    </citation>
    <scope>NUCLEOTIDE SEQUENCE [LARGE SCALE GENOMIC DNA]</scope>
    <source>
        <strain evidence="1">Sxm20200214</strain>
        <tissue evidence="1">Leaf</tissue>
    </source>
</reference>
<dbReference type="Proteomes" id="UP000886595">
    <property type="component" value="Unassembled WGS sequence"/>
</dbReference>
<comment type="caution">
    <text evidence="1">The sequence shown here is derived from an EMBL/GenBank/DDBJ whole genome shotgun (WGS) entry which is preliminary data.</text>
</comment>
<name>A0A8X7US81_BRACI</name>
<keyword evidence="2" id="KW-1185">Reference proteome</keyword>